<accession>A0A4Z0LZ98</accession>
<dbReference type="PANTHER" id="PTHR43179:SF12">
    <property type="entry name" value="GALACTOFURANOSYLTRANSFERASE GLFT2"/>
    <property type="match status" value="1"/>
</dbReference>
<dbReference type="AlphaFoldDB" id="A0A4Z0LZ98"/>
<proteinExistence type="inferred from homology"/>
<evidence type="ECO:0000313" key="6">
    <source>
        <dbReference type="Proteomes" id="UP000298050"/>
    </source>
</evidence>
<evidence type="ECO:0000256" key="2">
    <source>
        <dbReference type="ARBA" id="ARBA00022676"/>
    </source>
</evidence>
<dbReference type="InterPro" id="IPR029044">
    <property type="entry name" value="Nucleotide-diphossugar_trans"/>
</dbReference>
<evidence type="ECO:0000313" key="5">
    <source>
        <dbReference type="EMBL" id="TGD72487.1"/>
    </source>
</evidence>
<dbReference type="Pfam" id="PF00535">
    <property type="entry name" value="Glycos_transf_2"/>
    <property type="match status" value="1"/>
</dbReference>
<comment type="similarity">
    <text evidence="1">Belongs to the glycosyltransferase 2 family.</text>
</comment>
<dbReference type="PANTHER" id="PTHR43179">
    <property type="entry name" value="RHAMNOSYLTRANSFERASE WBBL"/>
    <property type="match status" value="1"/>
</dbReference>
<keyword evidence="2" id="KW-0328">Glycosyltransferase</keyword>
<evidence type="ECO:0000259" key="4">
    <source>
        <dbReference type="Pfam" id="PF00535"/>
    </source>
</evidence>
<evidence type="ECO:0000256" key="3">
    <source>
        <dbReference type="ARBA" id="ARBA00022679"/>
    </source>
</evidence>
<organism evidence="5 6">
    <name type="scientific">Mangrovimicrobium sediminis</name>
    <dbReference type="NCBI Taxonomy" id="2562682"/>
    <lineage>
        <taxon>Bacteria</taxon>
        <taxon>Pseudomonadati</taxon>
        <taxon>Pseudomonadota</taxon>
        <taxon>Gammaproteobacteria</taxon>
        <taxon>Cellvibrionales</taxon>
        <taxon>Halieaceae</taxon>
        <taxon>Mangrovimicrobium</taxon>
    </lineage>
</organism>
<evidence type="ECO:0000256" key="1">
    <source>
        <dbReference type="ARBA" id="ARBA00006739"/>
    </source>
</evidence>
<dbReference type="GO" id="GO:0016757">
    <property type="term" value="F:glycosyltransferase activity"/>
    <property type="evidence" value="ECO:0007669"/>
    <property type="project" value="UniProtKB-KW"/>
</dbReference>
<protein>
    <submittedName>
        <fullName evidence="5">Glycosyltransferase</fullName>
    </submittedName>
</protein>
<comment type="caution">
    <text evidence="5">The sequence shown here is derived from an EMBL/GenBank/DDBJ whole genome shotgun (WGS) entry which is preliminary data.</text>
</comment>
<dbReference type="InterPro" id="IPR001173">
    <property type="entry name" value="Glyco_trans_2-like"/>
</dbReference>
<dbReference type="SUPFAM" id="SSF53448">
    <property type="entry name" value="Nucleotide-diphospho-sugar transferases"/>
    <property type="match status" value="1"/>
</dbReference>
<dbReference type="OrthoDB" id="7665907at2"/>
<feature type="domain" description="Glycosyltransferase 2-like" evidence="4">
    <location>
        <begin position="8"/>
        <end position="137"/>
    </location>
</feature>
<dbReference type="EMBL" id="SRLE01000009">
    <property type="protein sequence ID" value="TGD72487.1"/>
    <property type="molecule type" value="Genomic_DNA"/>
</dbReference>
<dbReference type="RefSeq" id="WP_135444650.1">
    <property type="nucleotide sequence ID" value="NZ_SRLE01000009.1"/>
</dbReference>
<keyword evidence="6" id="KW-1185">Reference proteome</keyword>
<keyword evidence="3 5" id="KW-0808">Transferase</keyword>
<name>A0A4Z0LZ98_9GAMM</name>
<dbReference type="Gene3D" id="3.90.550.10">
    <property type="entry name" value="Spore Coat Polysaccharide Biosynthesis Protein SpsA, Chain A"/>
    <property type="match status" value="1"/>
</dbReference>
<sequence length="324" mass="36900">MPEKLVAVVVTFNRLEKLRTALEHTLGQGFYRVVVVDNCSTDGTADWLAGLQAPELVVLRNARNLGGAGGFHRGFDYAARELPEAQWLVCFDDDAYPEADVVAQFEALQIPPQVGSLGAAVYLPDGRISEMNRPSRNPFWHLREFFGAAGRGRHGFHLGDGDYHSAQPVSADASSFVGCFIRLDLVREGAIGLPRAELFIYADDIIYLLQLRRAGFQHWFVPNLRFVHDCATLVNQLDVYRPLWKVYYTYRNRLELYRIASGWFYPLILLVKIPGFFLSVRHYEPHERGTFLRVTARAVWDGVLRNYRKTHEQVLGFSRVEAQP</sequence>
<reference evidence="5 6" key="1">
    <citation type="submission" date="2019-04" db="EMBL/GenBank/DDBJ databases">
        <title>Taxonomy of novel Haliea sp. from mangrove soil of West Coast of India.</title>
        <authorList>
            <person name="Verma A."/>
            <person name="Kumar P."/>
            <person name="Krishnamurthi S."/>
        </authorList>
    </citation>
    <scope>NUCLEOTIDE SEQUENCE [LARGE SCALE GENOMIC DNA]</scope>
    <source>
        <strain evidence="5 6">SAOS-164</strain>
    </source>
</reference>
<dbReference type="Proteomes" id="UP000298050">
    <property type="component" value="Unassembled WGS sequence"/>
</dbReference>
<gene>
    <name evidence="5" type="ORF">E4634_13210</name>
</gene>